<dbReference type="SUPFAM" id="SSF51045">
    <property type="entry name" value="WW domain"/>
    <property type="match status" value="1"/>
</dbReference>
<dbReference type="InterPro" id="IPR001202">
    <property type="entry name" value="WW_dom"/>
</dbReference>
<feature type="region of interest" description="Disordered" evidence="1">
    <location>
        <begin position="51"/>
        <end position="78"/>
    </location>
</feature>
<dbReference type="Proteomes" id="UP000586704">
    <property type="component" value="Unassembled WGS sequence"/>
</dbReference>
<protein>
    <submittedName>
        <fullName evidence="3">RHG09 protein</fullName>
    </submittedName>
</protein>
<evidence type="ECO:0000313" key="4">
    <source>
        <dbReference type="Proteomes" id="UP000586704"/>
    </source>
</evidence>
<proteinExistence type="predicted"/>
<dbReference type="SMART" id="SM00456">
    <property type="entry name" value="WW"/>
    <property type="match status" value="1"/>
</dbReference>
<dbReference type="EMBL" id="VYZU01053278">
    <property type="protein sequence ID" value="NXY87124.1"/>
    <property type="molecule type" value="Genomic_DNA"/>
</dbReference>
<feature type="domain" description="WW" evidence="2">
    <location>
        <begin position="32"/>
        <end position="60"/>
    </location>
</feature>
<dbReference type="PROSITE" id="PS50020">
    <property type="entry name" value="WW_DOMAIN_2"/>
    <property type="match status" value="1"/>
</dbReference>
<dbReference type="CDD" id="cd00201">
    <property type="entry name" value="WW"/>
    <property type="match status" value="1"/>
</dbReference>
<dbReference type="OrthoDB" id="79452at2759"/>
<reference evidence="3 4" key="1">
    <citation type="submission" date="2020-02" db="EMBL/GenBank/DDBJ databases">
        <title>Bird 10,000 Genomes (B10K) Project - Family phase.</title>
        <authorList>
            <person name="Zhang G."/>
        </authorList>
    </citation>
    <scope>NUCLEOTIDE SEQUENCE [LARGE SCALE GENOMIC DNA]</scope>
    <source>
        <strain evidence="3">B10K-DU-013-51</strain>
        <tissue evidence="3">Mixed tissue sample</tissue>
    </source>
</reference>
<evidence type="ECO:0000256" key="1">
    <source>
        <dbReference type="SAM" id="MobiDB-lite"/>
    </source>
</evidence>
<evidence type="ECO:0000259" key="2">
    <source>
        <dbReference type="PROSITE" id="PS50020"/>
    </source>
</evidence>
<dbReference type="InterPro" id="IPR036020">
    <property type="entry name" value="WW_dom_sf"/>
</dbReference>
<evidence type="ECO:0000313" key="3">
    <source>
        <dbReference type="EMBL" id="NXY87124.1"/>
    </source>
</evidence>
<gene>
    <name evidence="3" type="primary">Arhgap9</name>
    <name evidence="3" type="ORF">CEYCYA_R12476</name>
</gene>
<name>A0A7L4NG60_9AVES</name>
<dbReference type="Gene3D" id="2.20.70.10">
    <property type="match status" value="1"/>
</dbReference>
<organism evidence="3 4">
    <name type="scientific">Ceyx cyanopectus</name>
    <name type="common">Indigo-banded kingfisher</name>
    <dbReference type="NCBI Taxonomy" id="390723"/>
    <lineage>
        <taxon>Eukaryota</taxon>
        <taxon>Metazoa</taxon>
        <taxon>Chordata</taxon>
        <taxon>Craniata</taxon>
        <taxon>Vertebrata</taxon>
        <taxon>Euteleostomi</taxon>
        <taxon>Archelosauria</taxon>
        <taxon>Archosauria</taxon>
        <taxon>Dinosauria</taxon>
        <taxon>Saurischia</taxon>
        <taxon>Theropoda</taxon>
        <taxon>Coelurosauria</taxon>
        <taxon>Aves</taxon>
        <taxon>Neognathae</taxon>
        <taxon>Neoaves</taxon>
        <taxon>Telluraves</taxon>
        <taxon>Coraciimorphae</taxon>
        <taxon>Coraciiformes</taxon>
        <taxon>Alcedinidae</taxon>
        <taxon>Ceyx</taxon>
    </lineage>
</organism>
<comment type="caution">
    <text evidence="3">The sequence shown here is derived from an EMBL/GenBank/DDBJ whole genome shotgun (WGS) entry which is preliminary data.</text>
</comment>
<dbReference type="AlphaFoldDB" id="A0A7L4NG60"/>
<feature type="non-terminal residue" evidence="3">
    <location>
        <position position="78"/>
    </location>
</feature>
<feature type="non-terminal residue" evidence="3">
    <location>
        <position position="1"/>
    </location>
</feature>
<sequence>IYCNLEELQRGGGRAEPPPVPTGPPLQLLGCWERHLDPGTGRCFFYNPQSGRSSWKPPRRHREEVGTMGVGTGRRWVP</sequence>
<dbReference type="Pfam" id="PF00397">
    <property type="entry name" value="WW"/>
    <property type="match status" value="1"/>
</dbReference>
<accession>A0A7L4NG60</accession>
<keyword evidence="4" id="KW-1185">Reference proteome</keyword>
<dbReference type="PROSITE" id="PS01159">
    <property type="entry name" value="WW_DOMAIN_1"/>
    <property type="match status" value="1"/>
</dbReference>